<dbReference type="GO" id="GO:0005524">
    <property type="term" value="F:ATP binding"/>
    <property type="evidence" value="ECO:0007669"/>
    <property type="project" value="UniProtKB-KW"/>
</dbReference>
<evidence type="ECO:0000256" key="3">
    <source>
        <dbReference type="ARBA" id="ARBA00022777"/>
    </source>
</evidence>
<dbReference type="GO" id="GO:0004788">
    <property type="term" value="F:thiamine diphosphokinase activity"/>
    <property type="evidence" value="ECO:0007669"/>
    <property type="project" value="UniProtKB-EC"/>
</dbReference>
<dbReference type="AlphaFoldDB" id="A0AAD9DCB6"/>
<dbReference type="CDD" id="cd07995">
    <property type="entry name" value="TPK"/>
    <property type="match status" value="1"/>
</dbReference>
<accession>A0AAD9DCB6</accession>
<proteinExistence type="predicted"/>
<feature type="transmembrane region" description="Helical" evidence="6">
    <location>
        <begin position="29"/>
        <end position="49"/>
    </location>
</feature>
<evidence type="ECO:0000256" key="4">
    <source>
        <dbReference type="ARBA" id="ARBA00022840"/>
    </source>
</evidence>
<dbReference type="InterPro" id="IPR007373">
    <property type="entry name" value="Thiamin_PyroPKinase_B1-bd"/>
</dbReference>
<dbReference type="SMART" id="SM00983">
    <property type="entry name" value="TPK_B1_binding"/>
    <property type="match status" value="1"/>
</dbReference>
<keyword evidence="9" id="KW-1185">Reference proteome</keyword>
<keyword evidence="6" id="KW-0812">Transmembrane</keyword>
<evidence type="ECO:0000256" key="5">
    <source>
        <dbReference type="SAM" id="MobiDB-lite"/>
    </source>
</evidence>
<keyword evidence="1 8" id="KW-0808">Transferase</keyword>
<protein>
    <submittedName>
        <fullName evidence="8">Thiamine pyrophosphokinase</fullName>
        <ecNumber evidence="8">2.7.6.2</ecNumber>
    </submittedName>
</protein>
<dbReference type="Gene3D" id="2.60.120.320">
    <property type="entry name" value="Thiamin pyrophosphokinase, thiamin-binding domain"/>
    <property type="match status" value="1"/>
</dbReference>
<keyword evidence="4" id="KW-0067">ATP-binding</keyword>
<dbReference type="GO" id="GO:0009229">
    <property type="term" value="P:thiamine diphosphate biosynthetic process"/>
    <property type="evidence" value="ECO:0007669"/>
    <property type="project" value="InterPro"/>
</dbReference>
<dbReference type="PANTHER" id="PTHR13622:SF8">
    <property type="entry name" value="THIAMIN PYROPHOSPHOKINASE 1"/>
    <property type="match status" value="1"/>
</dbReference>
<feature type="region of interest" description="Disordered" evidence="5">
    <location>
        <begin position="51"/>
        <end position="73"/>
    </location>
</feature>
<dbReference type="InterPro" id="IPR007371">
    <property type="entry name" value="TPK_catalytic"/>
</dbReference>
<sequence>MYVPLYASTKSTGAAQSTMTVNAHRYCSYYLILLLFSNITIILSSAFSATRPSAESPSAKTIMSDQASQEERRTPITRRRYYSPFLSPLHGSNTNSAALIILNTPIKSTANSSLPDVFRVLWKSTSFHVCADGGANRLYDATIGPSSSGDDIDDNDALIPDLITGDLDSIRSDVRSYYEKKGVPIVCVEDQNYHDLDKSLMAVEKWIEKLTTTSSSSSSSLSNEDSDSNGFNQSSQAFIYGGFGGRFDQEMACINTLYSWGQKEAFQQTQMSIFDEETGVILLPEAPISNEILIRFPDIEEDDDNESREKSDQVEVGEGPTCGLIPIGARCERVYTSGLKWNLDGDMPLEFGGLVSSSNRIVDKVVTVKTSSPLLFSFEIVKR</sequence>
<dbReference type="GO" id="GO:0016301">
    <property type="term" value="F:kinase activity"/>
    <property type="evidence" value="ECO:0007669"/>
    <property type="project" value="UniProtKB-KW"/>
</dbReference>
<evidence type="ECO:0000256" key="2">
    <source>
        <dbReference type="ARBA" id="ARBA00022741"/>
    </source>
</evidence>
<dbReference type="EC" id="2.7.6.2" evidence="8"/>
<dbReference type="Gene3D" id="3.40.50.10240">
    <property type="entry name" value="Thiamin pyrophosphokinase, catalytic domain"/>
    <property type="match status" value="1"/>
</dbReference>
<keyword evidence="6" id="KW-1133">Transmembrane helix</keyword>
<dbReference type="NCBIfam" id="TIGR01378">
    <property type="entry name" value="thi_PPkinase"/>
    <property type="match status" value="1"/>
</dbReference>
<dbReference type="GO" id="GO:0030975">
    <property type="term" value="F:thiamine binding"/>
    <property type="evidence" value="ECO:0007669"/>
    <property type="project" value="InterPro"/>
</dbReference>
<dbReference type="Proteomes" id="UP001224775">
    <property type="component" value="Unassembled WGS sequence"/>
</dbReference>
<dbReference type="EMBL" id="JATAAI010000015">
    <property type="protein sequence ID" value="KAK1740520.1"/>
    <property type="molecule type" value="Genomic_DNA"/>
</dbReference>
<dbReference type="GO" id="GO:0006772">
    <property type="term" value="P:thiamine metabolic process"/>
    <property type="evidence" value="ECO:0007669"/>
    <property type="project" value="InterPro"/>
</dbReference>
<evidence type="ECO:0000256" key="1">
    <source>
        <dbReference type="ARBA" id="ARBA00022679"/>
    </source>
</evidence>
<dbReference type="InterPro" id="IPR006282">
    <property type="entry name" value="Thi_PPkinase"/>
</dbReference>
<dbReference type="SUPFAM" id="SSF63862">
    <property type="entry name" value="Thiamin pyrophosphokinase, substrate-binding domain"/>
    <property type="match status" value="1"/>
</dbReference>
<dbReference type="InterPro" id="IPR036759">
    <property type="entry name" value="TPK_catalytic_sf"/>
</dbReference>
<dbReference type="SUPFAM" id="SSF63999">
    <property type="entry name" value="Thiamin pyrophosphokinase, catalytic domain"/>
    <property type="match status" value="1"/>
</dbReference>
<evidence type="ECO:0000313" key="9">
    <source>
        <dbReference type="Proteomes" id="UP001224775"/>
    </source>
</evidence>
<dbReference type="Pfam" id="PF04265">
    <property type="entry name" value="TPK_B1_binding"/>
    <property type="match status" value="1"/>
</dbReference>
<keyword evidence="6" id="KW-0472">Membrane</keyword>
<evidence type="ECO:0000259" key="7">
    <source>
        <dbReference type="SMART" id="SM00983"/>
    </source>
</evidence>
<organism evidence="8 9">
    <name type="scientific">Skeletonema marinoi</name>
    <dbReference type="NCBI Taxonomy" id="267567"/>
    <lineage>
        <taxon>Eukaryota</taxon>
        <taxon>Sar</taxon>
        <taxon>Stramenopiles</taxon>
        <taxon>Ochrophyta</taxon>
        <taxon>Bacillariophyta</taxon>
        <taxon>Coscinodiscophyceae</taxon>
        <taxon>Thalassiosirophycidae</taxon>
        <taxon>Thalassiosirales</taxon>
        <taxon>Skeletonemataceae</taxon>
        <taxon>Skeletonema</taxon>
        <taxon>Skeletonema marinoi-dohrnii complex</taxon>
    </lineage>
</organism>
<gene>
    <name evidence="8" type="ORF">QTG54_008615</name>
</gene>
<dbReference type="Pfam" id="PF04263">
    <property type="entry name" value="TPK_catalytic"/>
    <property type="match status" value="1"/>
</dbReference>
<feature type="compositionally biased region" description="Polar residues" evidence="5">
    <location>
        <begin position="51"/>
        <end position="67"/>
    </location>
</feature>
<dbReference type="InterPro" id="IPR036371">
    <property type="entry name" value="TPK_B1-bd_sf"/>
</dbReference>
<keyword evidence="2" id="KW-0547">Nucleotide-binding</keyword>
<comment type="caution">
    <text evidence="8">The sequence shown here is derived from an EMBL/GenBank/DDBJ whole genome shotgun (WGS) entry which is preliminary data.</text>
</comment>
<reference evidence="8" key="1">
    <citation type="submission" date="2023-06" db="EMBL/GenBank/DDBJ databases">
        <title>Survivors Of The Sea: Transcriptome response of Skeletonema marinoi to long-term dormancy.</title>
        <authorList>
            <person name="Pinder M.I.M."/>
            <person name="Kourtchenko O."/>
            <person name="Robertson E.K."/>
            <person name="Larsson T."/>
            <person name="Maumus F."/>
            <person name="Osuna-Cruz C.M."/>
            <person name="Vancaester E."/>
            <person name="Stenow R."/>
            <person name="Vandepoele K."/>
            <person name="Ploug H."/>
            <person name="Bruchert V."/>
            <person name="Godhe A."/>
            <person name="Topel M."/>
        </authorList>
    </citation>
    <scope>NUCLEOTIDE SEQUENCE</scope>
    <source>
        <strain evidence="8">R05AC</strain>
    </source>
</reference>
<evidence type="ECO:0000313" key="8">
    <source>
        <dbReference type="EMBL" id="KAK1740520.1"/>
    </source>
</evidence>
<evidence type="ECO:0000256" key="6">
    <source>
        <dbReference type="SAM" id="Phobius"/>
    </source>
</evidence>
<keyword evidence="3" id="KW-0418">Kinase</keyword>
<dbReference type="FunFam" id="2.60.120.320:FF:000001">
    <property type="entry name" value="Thiamine pyrophosphokinase"/>
    <property type="match status" value="1"/>
</dbReference>
<feature type="domain" description="Thiamin pyrophosphokinase thiamin-binding" evidence="7">
    <location>
        <begin position="317"/>
        <end position="374"/>
    </location>
</feature>
<dbReference type="PANTHER" id="PTHR13622">
    <property type="entry name" value="THIAMIN PYROPHOSPHOKINASE"/>
    <property type="match status" value="1"/>
</dbReference>
<name>A0AAD9DCB6_9STRA</name>